<sequence length="34" mass="3781">HFGNTAPVKRILINDMNANAARKALDGLRDNRAF</sequence>
<dbReference type="AlphaFoldDB" id="F3CJL2"/>
<protein>
    <submittedName>
        <fullName evidence="1">Orf50</fullName>
    </submittedName>
</protein>
<dbReference type="Proteomes" id="UP000005466">
    <property type="component" value="Unassembled WGS sequence"/>
</dbReference>
<organism evidence="1 2">
    <name type="scientific">Pseudomonas savastanoi pv. glycinea str. race 4</name>
    <dbReference type="NCBI Taxonomy" id="875330"/>
    <lineage>
        <taxon>Bacteria</taxon>
        <taxon>Pseudomonadati</taxon>
        <taxon>Pseudomonadota</taxon>
        <taxon>Gammaproteobacteria</taxon>
        <taxon>Pseudomonadales</taxon>
        <taxon>Pseudomonadaceae</taxon>
        <taxon>Pseudomonas</taxon>
    </lineage>
</organism>
<feature type="non-terminal residue" evidence="1">
    <location>
        <position position="1"/>
    </location>
</feature>
<comment type="caution">
    <text evidence="1">The sequence shown here is derived from an EMBL/GenBank/DDBJ whole genome shotgun (WGS) entry which is preliminary data.</text>
</comment>
<dbReference type="EMBL" id="ADWY01004113">
    <property type="protein sequence ID" value="EGH19454.1"/>
    <property type="molecule type" value="Genomic_DNA"/>
</dbReference>
<evidence type="ECO:0000313" key="1">
    <source>
        <dbReference type="EMBL" id="EGH19454.1"/>
    </source>
</evidence>
<accession>F3CJL2</accession>
<gene>
    <name evidence="1" type="ORF">Pgy4_41434</name>
</gene>
<proteinExistence type="predicted"/>
<reference evidence="1 2" key="1">
    <citation type="journal article" date="2011" name="PLoS Pathog.">
        <title>Dynamic evolution of pathogenicity revealed by sequencing and comparative genomics of 19 Pseudomonas syringae isolates.</title>
        <authorList>
            <person name="Baltrus D.A."/>
            <person name="Nishimura M.T."/>
            <person name="Romanchuk A."/>
            <person name="Chang J.H."/>
            <person name="Mukhtar M.S."/>
            <person name="Cherkis K."/>
            <person name="Roach J."/>
            <person name="Grant S.R."/>
            <person name="Jones C.D."/>
            <person name="Dangl J.L."/>
        </authorList>
    </citation>
    <scope>NUCLEOTIDE SEQUENCE [LARGE SCALE GENOMIC DNA]</scope>
    <source>
        <strain evidence="2">race 4</strain>
    </source>
</reference>
<dbReference type="HOGENOM" id="CLU_3378837_0_0_6"/>
<name>F3CJL2_PSESG</name>
<feature type="non-terminal residue" evidence="1">
    <location>
        <position position="34"/>
    </location>
</feature>
<evidence type="ECO:0000313" key="2">
    <source>
        <dbReference type="Proteomes" id="UP000005466"/>
    </source>
</evidence>